<evidence type="ECO:0000256" key="5">
    <source>
        <dbReference type="ARBA" id="ARBA00022679"/>
    </source>
</evidence>
<dbReference type="PANTHER" id="PTHR21404">
    <property type="entry name" value="HEN1"/>
    <property type="match status" value="1"/>
</dbReference>
<dbReference type="Gene3D" id="3.40.50.150">
    <property type="entry name" value="Vaccinia Virus protein VP39"/>
    <property type="match status" value="1"/>
</dbReference>
<evidence type="ECO:0000313" key="16">
    <source>
        <dbReference type="Proteomes" id="UP000324705"/>
    </source>
</evidence>
<comment type="catalytic activity">
    <reaction evidence="12">
        <text>small RNA 3'-end nucleotide + S-adenosyl-L-methionine = small RNA 3'-end 2'-O-methylnucleotide + S-adenosyl-L-homocysteine + H(+)</text>
        <dbReference type="Rhea" id="RHEA:37887"/>
        <dbReference type="Rhea" id="RHEA-COMP:10415"/>
        <dbReference type="Rhea" id="RHEA-COMP:10416"/>
        <dbReference type="ChEBI" id="CHEBI:15378"/>
        <dbReference type="ChEBI" id="CHEBI:57856"/>
        <dbReference type="ChEBI" id="CHEBI:59789"/>
        <dbReference type="ChEBI" id="CHEBI:74896"/>
        <dbReference type="ChEBI" id="CHEBI:74898"/>
        <dbReference type="EC" id="2.1.1.386"/>
    </reaction>
</comment>
<dbReference type="SUPFAM" id="SSF53335">
    <property type="entry name" value="S-adenosyl-L-methionine-dependent methyltransferases"/>
    <property type="match status" value="1"/>
</dbReference>
<evidence type="ECO:0000256" key="1">
    <source>
        <dbReference type="ARBA" id="ARBA00001946"/>
    </source>
</evidence>
<proteinExistence type="inferred from homology"/>
<dbReference type="GO" id="GO:0030422">
    <property type="term" value="P:siRNA processing"/>
    <property type="evidence" value="ECO:0007669"/>
    <property type="project" value="TreeGrafter"/>
</dbReference>
<dbReference type="Pfam" id="PF18441">
    <property type="entry name" value="Hen1_Lam_C"/>
    <property type="match status" value="1"/>
</dbReference>
<dbReference type="Proteomes" id="UP000324705">
    <property type="component" value="Chromosome 2B"/>
</dbReference>
<keyword evidence="8" id="KW-0460">Magnesium</keyword>
<name>A0A9R1PM35_TRITD</name>
<dbReference type="AlphaFoldDB" id="A0A9R1PM35"/>
<keyword evidence="16" id="KW-1185">Reference proteome</keyword>
<evidence type="ECO:0000256" key="9">
    <source>
        <dbReference type="ARBA" id="ARBA00022884"/>
    </source>
</evidence>
<dbReference type="GO" id="GO:0046872">
    <property type="term" value="F:metal ion binding"/>
    <property type="evidence" value="ECO:0007669"/>
    <property type="project" value="UniProtKB-KW"/>
</dbReference>
<keyword evidence="4" id="KW-0489">Methyltransferase</keyword>
<evidence type="ECO:0000256" key="3">
    <source>
        <dbReference type="ARBA" id="ARBA00021330"/>
    </source>
</evidence>
<dbReference type="GO" id="GO:0003723">
    <property type="term" value="F:RNA binding"/>
    <property type="evidence" value="ECO:0007669"/>
    <property type="project" value="UniProtKB-KW"/>
</dbReference>
<keyword evidence="5" id="KW-0808">Transferase</keyword>
<evidence type="ECO:0000256" key="11">
    <source>
        <dbReference type="ARBA" id="ARBA00035025"/>
    </source>
</evidence>
<dbReference type="Gramene" id="TRITD2Bv1G118520.5">
    <property type="protein sequence ID" value="TRITD2Bv1G118520.5"/>
    <property type="gene ID" value="TRITD2Bv1G118520"/>
</dbReference>
<comment type="similarity">
    <text evidence="2">Belongs to the methyltransferase superfamily. HEN1 family.</text>
</comment>
<accession>A0A9R1PM35</accession>
<evidence type="ECO:0000256" key="10">
    <source>
        <dbReference type="ARBA" id="ARBA00023158"/>
    </source>
</evidence>
<dbReference type="Gene3D" id="3.30.160.20">
    <property type="match status" value="1"/>
</dbReference>
<evidence type="ECO:0000256" key="7">
    <source>
        <dbReference type="ARBA" id="ARBA00022723"/>
    </source>
</evidence>
<dbReference type="GO" id="GO:0005634">
    <property type="term" value="C:nucleus"/>
    <property type="evidence" value="ECO:0007669"/>
    <property type="project" value="TreeGrafter"/>
</dbReference>
<organism evidence="15 16">
    <name type="scientific">Triticum turgidum subsp. durum</name>
    <name type="common">Durum wheat</name>
    <name type="synonym">Triticum durum</name>
    <dbReference type="NCBI Taxonomy" id="4567"/>
    <lineage>
        <taxon>Eukaryota</taxon>
        <taxon>Viridiplantae</taxon>
        <taxon>Streptophyta</taxon>
        <taxon>Embryophyta</taxon>
        <taxon>Tracheophyta</taxon>
        <taxon>Spermatophyta</taxon>
        <taxon>Magnoliopsida</taxon>
        <taxon>Liliopsida</taxon>
        <taxon>Poales</taxon>
        <taxon>Poaceae</taxon>
        <taxon>BOP clade</taxon>
        <taxon>Pooideae</taxon>
        <taxon>Triticodae</taxon>
        <taxon>Triticeae</taxon>
        <taxon>Triticinae</taxon>
        <taxon>Triticum</taxon>
    </lineage>
</organism>
<feature type="domain" description="HEN1 double-stranded RNA binding" evidence="13">
    <location>
        <begin position="361"/>
        <end position="500"/>
    </location>
</feature>
<evidence type="ECO:0000259" key="14">
    <source>
        <dbReference type="Pfam" id="PF18441"/>
    </source>
</evidence>
<dbReference type="InterPro" id="IPR026610">
    <property type="entry name" value="Hen1"/>
</dbReference>
<dbReference type="PANTHER" id="PTHR21404:SF3">
    <property type="entry name" value="SMALL RNA 2'-O-METHYLTRANSFERASE"/>
    <property type="match status" value="1"/>
</dbReference>
<dbReference type="Pfam" id="PF17842">
    <property type="entry name" value="dsRBD2"/>
    <property type="match status" value="1"/>
</dbReference>
<dbReference type="Pfam" id="PF21224">
    <property type="entry name" value="Hen1_LCD"/>
    <property type="match status" value="1"/>
</dbReference>
<evidence type="ECO:0000256" key="4">
    <source>
        <dbReference type="ARBA" id="ARBA00022603"/>
    </source>
</evidence>
<evidence type="ECO:0000259" key="13">
    <source>
        <dbReference type="Pfam" id="PF17842"/>
    </source>
</evidence>
<keyword evidence="6" id="KW-0949">S-adenosyl-L-methionine</keyword>
<evidence type="ECO:0000313" key="15">
    <source>
        <dbReference type="EMBL" id="VAH46034.1"/>
    </source>
</evidence>
<dbReference type="InterPro" id="IPR029063">
    <property type="entry name" value="SAM-dependent_MTases_sf"/>
</dbReference>
<gene>
    <name evidence="15" type="ORF">TRITD_2Bv1G118520</name>
</gene>
<keyword evidence="7" id="KW-0479">Metal-binding</keyword>
<comment type="cofactor">
    <cofactor evidence="1">
        <name>Mg(2+)</name>
        <dbReference type="ChEBI" id="CHEBI:18420"/>
    </cofactor>
</comment>
<dbReference type="InterPro" id="IPR040813">
    <property type="entry name" value="Hen1_Lam_C"/>
</dbReference>
<dbReference type="GO" id="GO:0090486">
    <property type="term" value="F:small RNA 2'-O-methyltransferase activity"/>
    <property type="evidence" value="ECO:0007669"/>
    <property type="project" value="UniProtKB-EC"/>
</dbReference>
<dbReference type="GO" id="GO:0001510">
    <property type="term" value="P:RNA methylation"/>
    <property type="evidence" value="ECO:0007669"/>
    <property type="project" value="InterPro"/>
</dbReference>
<dbReference type="EC" id="2.1.1.386" evidence="11"/>
<evidence type="ECO:0000256" key="12">
    <source>
        <dbReference type="ARBA" id="ARBA00048418"/>
    </source>
</evidence>
<reference evidence="15 16" key="1">
    <citation type="submission" date="2017-09" db="EMBL/GenBank/DDBJ databases">
        <authorList>
            <consortium name="International Durum Wheat Genome Sequencing Consortium (IDWGSC)"/>
            <person name="Milanesi L."/>
        </authorList>
    </citation>
    <scope>NUCLEOTIDE SEQUENCE [LARGE SCALE GENOMIC DNA]</scope>
    <source>
        <strain evidence="16">cv. Svevo</strain>
    </source>
</reference>
<evidence type="ECO:0000256" key="8">
    <source>
        <dbReference type="ARBA" id="ARBA00022842"/>
    </source>
</evidence>
<keyword evidence="9" id="KW-0694">RNA-binding</keyword>
<protein>
    <recommendedName>
        <fullName evidence="3">Small RNA 2'-O-methyltransferase</fullName>
        <ecNumber evidence="11">2.1.1.386</ecNumber>
    </recommendedName>
</protein>
<dbReference type="EMBL" id="LT934114">
    <property type="protein sequence ID" value="VAH46034.1"/>
    <property type="molecule type" value="Genomic_DNA"/>
</dbReference>
<feature type="domain" description="Small RNA 2'-O-methyltransferase Hen1 La-motif C-terminal" evidence="14">
    <location>
        <begin position="223"/>
        <end position="358"/>
    </location>
</feature>
<evidence type="ECO:0000256" key="6">
    <source>
        <dbReference type="ARBA" id="ARBA00022691"/>
    </source>
</evidence>
<sequence>MPTATATATPTPKAVIHQRYGAKAVYRVDEVREAVDGVCPGLALPQSTRCVYRCQLDIPGVLSVSTPGTFVRKKDAEQGAAQIAIEKLGIQPTSNIPNTPEEAWEELISRISYFFTDENFPTSSHPLVGHLSVTLRRTGDFLGKIPISAIVACDVKVHTLCKIIDPKAEFDPLLVLSMIYNAAKQSPGVSVSNRNFWIQSQRPYSSEAVDLALQCWSGISDPIRVEAVLIPCAVEDEPKMVSLNISENEHYMGDIALKLSATDSSHVLVSRTVDKASSEMRFYFPAPDVQFVSDLSKQLVDDRGDRNMNCVINKRASYISGQTIYGDAVLANVGYTRRDTELQTDHVNLCTYYRILLRKLPDGIYKISKDSILVAELPCVYTRTSWKGPSPRDLLCSFCRLQRLSEPYFAANRVSASCNVLGSAVGSEEMGSPKATAGNQCANDGRIAKENPDMFKCSVKIYSKKRDLLLEYSTDCSWSKETDAIQNSALKVLIWFNRYFKQLNTPVEKLNLPKSTDGFTIYPNIFLQEFAMCLSVYGKTSGGDSRTCSAVGYFSMDTSYQQLESGAFLTYIDGQDSGVFPSHGSLACISCSVQLFMKDSRKRYLLEVNNEFEFEIGAGAVRNQLESCATQLSVNQSACFVDQLSDRDLSLAAACELSPDLSKICRDSCVLEFSVKVLQVTEPLEDRMEKALFNPPLSKQRVEFAVRHINQLHATTLVDFGCGSGSLLDSLLEHPTTLEKIVGVDISRKGLTRAAKSLHQKLSKKLLLQSSVPTAVLYHGSVTDFDSRLYGFDIGTCLEE</sequence>
<evidence type="ECO:0000256" key="2">
    <source>
        <dbReference type="ARBA" id="ARBA00009026"/>
    </source>
</evidence>
<keyword evidence="10" id="KW-0943">RNA-mediated gene silencing</keyword>
<dbReference type="GO" id="GO:0005737">
    <property type="term" value="C:cytoplasm"/>
    <property type="evidence" value="ECO:0007669"/>
    <property type="project" value="TreeGrafter"/>
</dbReference>
<dbReference type="InterPro" id="IPR040870">
    <property type="entry name" value="HEN1_dsRBD2"/>
</dbReference>